<dbReference type="RefSeq" id="WP_290363343.1">
    <property type="nucleotide sequence ID" value="NZ_JAUFQU010000001.1"/>
</dbReference>
<name>A0ABT8D2I7_9FLAO</name>
<accession>A0ABT8D2I7</accession>
<organism evidence="2 3">
    <name type="scientific">Paenimyroides ceti</name>
    <dbReference type="NCBI Taxonomy" id="395087"/>
    <lineage>
        <taxon>Bacteria</taxon>
        <taxon>Pseudomonadati</taxon>
        <taxon>Bacteroidota</taxon>
        <taxon>Flavobacteriia</taxon>
        <taxon>Flavobacteriales</taxon>
        <taxon>Flavobacteriaceae</taxon>
        <taxon>Paenimyroides</taxon>
    </lineage>
</organism>
<sequence length="133" mass="15744">MNTLVKEIHQYHFEVCEELQFELQERVSEERQVIIHFSVLATDEEDAARIWKSTFLIDSVTGIRYPMLFAEGISIAPEWTIIPKNRPLHFTLIFKGLPQRCKRFDLLEMIPEPGGFEMRNIHRNTSDVYFVEM</sequence>
<reference evidence="2" key="1">
    <citation type="journal article" date="2014" name="Int. J. Syst. Evol. Microbiol.">
        <title>Complete genome of a new Firmicutes species belonging to the dominant human colonic microbiota ('Ruminococcus bicirculans') reveals two chromosomes and a selective capacity to utilize plant glucans.</title>
        <authorList>
            <consortium name="NISC Comparative Sequencing Program"/>
            <person name="Wegmann U."/>
            <person name="Louis P."/>
            <person name="Goesmann A."/>
            <person name="Henrissat B."/>
            <person name="Duncan S.H."/>
            <person name="Flint H.J."/>
        </authorList>
    </citation>
    <scope>NUCLEOTIDE SEQUENCE</scope>
    <source>
        <strain evidence="2">CECT 7184</strain>
    </source>
</reference>
<protein>
    <submittedName>
        <fullName evidence="2">Uncharacterized protein</fullName>
    </submittedName>
</protein>
<gene>
    <name evidence="1" type="ORF">QW060_09520</name>
    <name evidence="2" type="ORF">QW060_20790</name>
</gene>
<dbReference type="EMBL" id="JAUFQU010000036">
    <property type="protein sequence ID" value="MDN3709449.1"/>
    <property type="molecule type" value="Genomic_DNA"/>
</dbReference>
<evidence type="ECO:0000313" key="1">
    <source>
        <dbReference type="EMBL" id="MDN3707368.1"/>
    </source>
</evidence>
<comment type="caution">
    <text evidence="2">The sequence shown here is derived from an EMBL/GenBank/DDBJ whole genome shotgun (WGS) entry which is preliminary data.</text>
</comment>
<evidence type="ECO:0000313" key="3">
    <source>
        <dbReference type="Proteomes" id="UP001242368"/>
    </source>
</evidence>
<proteinExistence type="predicted"/>
<dbReference type="EMBL" id="JAUFQU010000001">
    <property type="protein sequence ID" value="MDN3707368.1"/>
    <property type="molecule type" value="Genomic_DNA"/>
</dbReference>
<keyword evidence="3" id="KW-1185">Reference proteome</keyword>
<reference evidence="2" key="3">
    <citation type="submission" date="2023-06" db="EMBL/GenBank/DDBJ databases">
        <authorList>
            <person name="Lucena T."/>
            <person name="Sun Q."/>
        </authorList>
    </citation>
    <scope>NUCLEOTIDE SEQUENCE</scope>
    <source>
        <strain evidence="2">CECT 7184</strain>
    </source>
</reference>
<dbReference type="Proteomes" id="UP001242368">
    <property type="component" value="Unassembled WGS sequence"/>
</dbReference>
<reference evidence="3" key="2">
    <citation type="journal article" date="2019" name="Int. J. Syst. Evol. Microbiol.">
        <title>The Global Catalogue of Microorganisms (GCM) 10K type strain sequencing project: providing services to taxonomists for standard genome sequencing and annotation.</title>
        <authorList>
            <consortium name="The Broad Institute Genomics Platform"/>
            <consortium name="The Broad Institute Genome Sequencing Center for Infectious Disease"/>
            <person name="Wu L."/>
            <person name="Ma J."/>
        </authorList>
    </citation>
    <scope>NUCLEOTIDE SEQUENCE [LARGE SCALE GENOMIC DNA]</scope>
    <source>
        <strain evidence="3">CECT 7184</strain>
    </source>
</reference>
<evidence type="ECO:0000313" key="2">
    <source>
        <dbReference type="EMBL" id="MDN3709449.1"/>
    </source>
</evidence>